<dbReference type="Gene3D" id="2.40.10.10">
    <property type="entry name" value="Trypsin-like serine proteases"/>
    <property type="match status" value="1"/>
</dbReference>
<dbReference type="GO" id="GO:0004252">
    <property type="term" value="F:serine-type endopeptidase activity"/>
    <property type="evidence" value="ECO:0007669"/>
    <property type="project" value="InterPro"/>
</dbReference>
<evidence type="ECO:0000256" key="2">
    <source>
        <dbReference type="ARBA" id="ARBA00022525"/>
    </source>
</evidence>
<dbReference type="InterPro" id="IPR051333">
    <property type="entry name" value="CLIP_Serine_Protease"/>
</dbReference>
<dbReference type="OrthoDB" id="8170759at2759"/>
<feature type="region of interest" description="Disordered" evidence="9">
    <location>
        <begin position="139"/>
        <end position="429"/>
    </location>
</feature>
<keyword evidence="8" id="KW-1015">Disulfide bond</keyword>
<dbReference type="PANTHER" id="PTHR24260:SF143">
    <property type="entry name" value="SERINE PROTEASE GD-LIKE PROTEIN"/>
    <property type="match status" value="1"/>
</dbReference>
<dbReference type="InterPro" id="IPR009003">
    <property type="entry name" value="Peptidase_S1_PA"/>
</dbReference>
<name>A0A068F4E8_NILLU</name>
<keyword evidence="7" id="KW-0865">Zymogen</keyword>
<dbReference type="PROSITE" id="PS50240">
    <property type="entry name" value="TRYPSIN_DOM"/>
    <property type="match status" value="1"/>
</dbReference>
<dbReference type="PANTHER" id="PTHR24260">
    <property type="match status" value="1"/>
</dbReference>
<dbReference type="InterPro" id="IPR001314">
    <property type="entry name" value="Peptidase_S1A"/>
</dbReference>
<dbReference type="GO" id="GO:0005576">
    <property type="term" value="C:extracellular region"/>
    <property type="evidence" value="ECO:0007669"/>
    <property type="project" value="UniProtKB-SubCell"/>
</dbReference>
<feature type="compositionally biased region" description="Polar residues" evidence="9">
    <location>
        <begin position="198"/>
        <end position="241"/>
    </location>
</feature>
<dbReference type="EMBL" id="KJ512093">
    <property type="protein sequence ID" value="AID60316.1"/>
    <property type="molecule type" value="mRNA"/>
</dbReference>
<dbReference type="InterPro" id="IPR018114">
    <property type="entry name" value="TRYPSIN_HIS"/>
</dbReference>
<evidence type="ECO:0000256" key="5">
    <source>
        <dbReference type="ARBA" id="ARBA00022801"/>
    </source>
</evidence>
<evidence type="ECO:0000313" key="12">
    <source>
        <dbReference type="EMBL" id="AID60316.1"/>
    </source>
</evidence>
<feature type="compositionally biased region" description="Low complexity" evidence="9">
    <location>
        <begin position="249"/>
        <end position="265"/>
    </location>
</feature>
<feature type="compositionally biased region" description="Low complexity" evidence="9">
    <location>
        <begin position="157"/>
        <end position="197"/>
    </location>
</feature>
<evidence type="ECO:0000256" key="3">
    <source>
        <dbReference type="ARBA" id="ARBA00022670"/>
    </source>
</evidence>
<dbReference type="InterPro" id="IPR043504">
    <property type="entry name" value="Peptidase_S1_PA_chymotrypsin"/>
</dbReference>
<feature type="signal peptide" evidence="10">
    <location>
        <begin position="1"/>
        <end position="25"/>
    </location>
</feature>
<evidence type="ECO:0000256" key="8">
    <source>
        <dbReference type="ARBA" id="ARBA00023157"/>
    </source>
</evidence>
<dbReference type="InterPro" id="IPR031986">
    <property type="entry name" value="GD_N"/>
</dbReference>
<reference evidence="12" key="2">
    <citation type="submission" date="2014-02" db="EMBL/GenBank/DDBJ databases">
        <authorList>
            <person name="Bao Y.-Y."/>
            <person name="Zhang C.-X."/>
        </authorList>
    </citation>
    <scope>NUCLEOTIDE SEQUENCE</scope>
</reference>
<evidence type="ECO:0000259" key="11">
    <source>
        <dbReference type="PROSITE" id="PS50240"/>
    </source>
</evidence>
<dbReference type="RefSeq" id="XP_039297618.1">
    <property type="nucleotide sequence ID" value="XM_039441684.1"/>
</dbReference>
<dbReference type="Pfam" id="PF00089">
    <property type="entry name" value="Trypsin"/>
    <property type="match status" value="1"/>
</dbReference>
<feature type="compositionally biased region" description="Polar residues" evidence="9">
    <location>
        <begin position="370"/>
        <end position="396"/>
    </location>
</feature>
<dbReference type="KEGG" id="nlu:111049436"/>
<evidence type="ECO:0000256" key="1">
    <source>
        <dbReference type="ARBA" id="ARBA00004613"/>
    </source>
</evidence>
<accession>A0A068F4E8</accession>
<feature type="domain" description="Peptidase S1" evidence="11">
    <location>
        <begin position="461"/>
        <end position="708"/>
    </location>
</feature>
<dbReference type="GeneID" id="111049436"/>
<evidence type="ECO:0000256" key="4">
    <source>
        <dbReference type="ARBA" id="ARBA00022729"/>
    </source>
</evidence>
<comment type="subcellular location">
    <subcellularLocation>
        <location evidence="1">Secreted</location>
    </subcellularLocation>
</comment>
<evidence type="ECO:0000256" key="6">
    <source>
        <dbReference type="ARBA" id="ARBA00022825"/>
    </source>
</evidence>
<proteinExistence type="evidence at transcript level"/>
<keyword evidence="6" id="KW-0720">Serine protease</keyword>
<dbReference type="SUPFAM" id="SSF50494">
    <property type="entry name" value="Trypsin-like serine proteases"/>
    <property type="match status" value="1"/>
</dbReference>
<dbReference type="CDD" id="cd00190">
    <property type="entry name" value="Tryp_SPc"/>
    <property type="match status" value="1"/>
</dbReference>
<reference evidence="12" key="1">
    <citation type="journal article" date="2014" name="BMC Genomics">
        <title>Genomic insights into the serine protease gene family and expression profile analysis in the planthopper, Nilaparvata lugens.</title>
        <authorList>
            <person name="Bao Y.Y."/>
            <person name="Qin X."/>
            <person name="Yu B."/>
            <person name="Chen L.B."/>
            <person name="Wang Z.C."/>
            <person name="Zhang C.X."/>
        </authorList>
    </citation>
    <scope>NUCLEOTIDE SEQUENCE</scope>
</reference>
<organism evidence="12">
    <name type="scientific">Nilaparvata lugens</name>
    <name type="common">Brown planthopper</name>
    <dbReference type="NCBI Taxonomy" id="108931"/>
    <lineage>
        <taxon>Eukaryota</taxon>
        <taxon>Metazoa</taxon>
        <taxon>Ecdysozoa</taxon>
        <taxon>Arthropoda</taxon>
        <taxon>Hexapoda</taxon>
        <taxon>Insecta</taxon>
        <taxon>Pterygota</taxon>
        <taxon>Neoptera</taxon>
        <taxon>Paraneoptera</taxon>
        <taxon>Hemiptera</taxon>
        <taxon>Auchenorrhyncha</taxon>
        <taxon>Fulgoroidea</taxon>
        <taxon>Delphacidae</taxon>
        <taxon>Delphacinae</taxon>
        <taxon>Nilaparvata</taxon>
    </lineage>
</organism>
<dbReference type="FunFam" id="2.40.10.10:FF:000146">
    <property type="entry name" value="Serine protease 53"/>
    <property type="match status" value="1"/>
</dbReference>
<evidence type="ECO:0000256" key="7">
    <source>
        <dbReference type="ARBA" id="ARBA00023145"/>
    </source>
</evidence>
<dbReference type="AlphaFoldDB" id="A0A068F4E8"/>
<keyword evidence="2" id="KW-0964">Secreted</keyword>
<feature type="chain" id="PRO_5001651738" evidence="10">
    <location>
        <begin position="26"/>
        <end position="708"/>
    </location>
</feature>
<feature type="compositionally biased region" description="Polar residues" evidence="9">
    <location>
        <begin position="404"/>
        <end position="427"/>
    </location>
</feature>
<dbReference type="SMART" id="SM00020">
    <property type="entry name" value="Tryp_SPc"/>
    <property type="match status" value="1"/>
</dbReference>
<keyword evidence="4 10" id="KW-0732">Signal</keyword>
<feature type="compositionally biased region" description="Low complexity" evidence="9">
    <location>
        <begin position="323"/>
        <end position="369"/>
    </location>
</feature>
<dbReference type="Pfam" id="PF16030">
    <property type="entry name" value="GD_N"/>
    <property type="match status" value="1"/>
</dbReference>
<dbReference type="PROSITE" id="PS00134">
    <property type="entry name" value="TRYPSIN_HIS"/>
    <property type="match status" value="1"/>
</dbReference>
<protein>
    <submittedName>
        <fullName evidence="12">Serine protease P69</fullName>
    </submittedName>
</protein>
<sequence length="708" mass="78056">MNTDKMKDFFFLLVVILNMMYKVGSESPCPNVFDYEEIQPNEDRWYGVIYLTTKSSLVGVRLDIRFDRPVILMVSWMGEVTSKNSKKFTILSLNEKLLPGPPVSSRFMVKFDRRHGIPELTTIRLNGQKICPPDPDFAIEPVTQNERPIIERPNKVTGNNYGSGSSNSGGTYSSSGDTYSNSGATFSNSGGSYSNSNDRTSTTNRYSGGNSYNTKASTTTERYNSGASNSRPTYNQGSSHTSAEHKPPSRTSTTSTERTYSGSGRPSTHTSSKEDTVQMSYGGSSNTNKKPQTQSTSSGHKPTHTSSQHSGEVYSSSGHKPTHTSSQHSGESTSGSSSNKKTQTSSSTHTILHNVNTNTNHSPSNTNSNKQTKPSSSSNWETNTQSNVKRTTADSNSNRKPDNSWESNTKYTQTSTSQVNKPQSNQRPLVEQETGLSFISECGLVDDQVATYLQSAPVPLITNGRQTTQGQWPWHIALYRTTGPESNYICGGTLITANVVLTAAHCVFNKYDGRPVDPSNLVIYLGKYHLNQYSDDSGVQLKQVREMRVHPDYSSVSYAADIAILILTSPTEYTTFVRPCCLWRSPLQSVEGKTGTVVGWGFDENKQVSQELKMAEMPVVSQRTCIESYRDFFERYASNRTYCAGSRTGVSACNGDSGGGMVFSLGSRWYLRGIVSIAVPKDNKICDPNHFIIFTDVAKYITWINENI</sequence>
<dbReference type="GO" id="GO:0006508">
    <property type="term" value="P:proteolysis"/>
    <property type="evidence" value="ECO:0007669"/>
    <property type="project" value="UniProtKB-KW"/>
</dbReference>
<evidence type="ECO:0000256" key="9">
    <source>
        <dbReference type="SAM" id="MobiDB-lite"/>
    </source>
</evidence>
<dbReference type="PRINTS" id="PR00722">
    <property type="entry name" value="CHYMOTRYPSIN"/>
</dbReference>
<feature type="compositionally biased region" description="Polar residues" evidence="9">
    <location>
        <begin position="277"/>
        <end position="319"/>
    </location>
</feature>
<keyword evidence="5" id="KW-0378">Hydrolase</keyword>
<evidence type="ECO:0000256" key="10">
    <source>
        <dbReference type="SAM" id="SignalP"/>
    </source>
</evidence>
<dbReference type="InterPro" id="IPR001254">
    <property type="entry name" value="Trypsin_dom"/>
</dbReference>
<dbReference type="RefSeq" id="XP_022191200.1">
    <property type="nucleotide sequence ID" value="XM_022335508.2"/>
</dbReference>
<keyword evidence="3 12" id="KW-0645">Protease</keyword>